<evidence type="ECO:0000256" key="3">
    <source>
        <dbReference type="ARBA" id="ARBA00007931"/>
    </source>
</evidence>
<evidence type="ECO:0000256" key="9">
    <source>
        <dbReference type="ARBA" id="ARBA00022989"/>
    </source>
</evidence>
<feature type="transmembrane region" description="Helical" evidence="12">
    <location>
        <begin position="125"/>
        <end position="146"/>
    </location>
</feature>
<comment type="caution">
    <text evidence="14">The sequence shown here is derived from an EMBL/GenBank/DDBJ whole genome shotgun (WGS) entry which is preliminary data.</text>
</comment>
<gene>
    <name evidence="14" type="ORF">J9317_13945</name>
</gene>
<keyword evidence="11 12" id="KW-0472">Membrane</keyword>
<keyword evidence="4" id="KW-0645">Protease</keyword>
<dbReference type="Pfam" id="PF02163">
    <property type="entry name" value="Peptidase_M50"/>
    <property type="match status" value="2"/>
</dbReference>
<dbReference type="EMBL" id="JAGVRK010000001">
    <property type="protein sequence ID" value="MBS2969870.1"/>
    <property type="molecule type" value="Genomic_DNA"/>
</dbReference>
<keyword evidence="15" id="KW-1185">Reference proteome</keyword>
<proteinExistence type="inferred from homology"/>
<dbReference type="Proteomes" id="UP000682403">
    <property type="component" value="Unassembled WGS sequence"/>
</dbReference>
<evidence type="ECO:0000259" key="13">
    <source>
        <dbReference type="Pfam" id="PF02163"/>
    </source>
</evidence>
<dbReference type="InterPro" id="IPR008915">
    <property type="entry name" value="Peptidase_M50"/>
</dbReference>
<keyword evidence="10" id="KW-0482">Metalloprotease</keyword>
<evidence type="ECO:0000256" key="6">
    <source>
        <dbReference type="ARBA" id="ARBA00022723"/>
    </source>
</evidence>
<accession>A0ABS5LGK5</accession>
<name>A0ABS5LGK5_9BACI</name>
<evidence type="ECO:0000256" key="10">
    <source>
        <dbReference type="ARBA" id="ARBA00023049"/>
    </source>
</evidence>
<evidence type="ECO:0000256" key="7">
    <source>
        <dbReference type="ARBA" id="ARBA00022801"/>
    </source>
</evidence>
<evidence type="ECO:0000256" key="1">
    <source>
        <dbReference type="ARBA" id="ARBA00001947"/>
    </source>
</evidence>
<keyword evidence="7" id="KW-0378">Hydrolase</keyword>
<evidence type="ECO:0000313" key="14">
    <source>
        <dbReference type="EMBL" id="MBS2969870.1"/>
    </source>
</evidence>
<evidence type="ECO:0000256" key="12">
    <source>
        <dbReference type="SAM" id="Phobius"/>
    </source>
</evidence>
<reference evidence="14 15" key="1">
    <citation type="submission" date="2021-04" db="EMBL/GenBank/DDBJ databases">
        <title>Metabacillus sp. strain KIGAM252 whole genome sequence.</title>
        <authorList>
            <person name="Seo M.-J."/>
            <person name="Cho E.-S."/>
            <person name="Hwang C.Y."/>
            <person name="Yoon D.J."/>
        </authorList>
    </citation>
    <scope>NUCLEOTIDE SEQUENCE [LARGE SCALE GENOMIC DNA]</scope>
    <source>
        <strain evidence="14 15">KIGAM252</strain>
    </source>
</reference>
<organism evidence="14 15">
    <name type="scientific">Metabacillus flavus</name>
    <dbReference type="NCBI Taxonomy" id="2823519"/>
    <lineage>
        <taxon>Bacteria</taxon>
        <taxon>Bacillati</taxon>
        <taxon>Bacillota</taxon>
        <taxon>Bacilli</taxon>
        <taxon>Bacillales</taxon>
        <taxon>Bacillaceae</taxon>
        <taxon>Metabacillus</taxon>
    </lineage>
</organism>
<keyword evidence="9 12" id="KW-1133">Transmembrane helix</keyword>
<evidence type="ECO:0000256" key="5">
    <source>
        <dbReference type="ARBA" id="ARBA00022692"/>
    </source>
</evidence>
<dbReference type="CDD" id="cd06161">
    <property type="entry name" value="S2P-M50_SpoIVFB"/>
    <property type="match status" value="1"/>
</dbReference>
<sequence>MIKYGSLLRKVHIHPLLWAVMAISAATAQFKTLTILLAIVLVHELGHAVCALYFSWRVKSIVLLPFGGAAEMEEHGNRSIKEELAVVLAGPLQHFVMQGAAWLLLSGGLISAGDFSLFTFYNLSILLFNLLPIWPLDGGKLLFIAFSLFKPFPSAHKWMLAFSVCALVIYKAAVLLFFPFQLNLWMITIFLCFSLYTEFKQRRFVHLRFLMDRYYGTQKSIQKLDPLEVESEEDILTVMSRFKRGCKHPIIVYRDGAKWSELDENELLHAFFSEKRTNSRVEELVYAY</sequence>
<keyword evidence="5 12" id="KW-0812">Transmembrane</keyword>
<comment type="cofactor">
    <cofactor evidence="1">
        <name>Zn(2+)</name>
        <dbReference type="ChEBI" id="CHEBI:29105"/>
    </cofactor>
</comment>
<comment type="similarity">
    <text evidence="3">Belongs to the peptidase M50B family.</text>
</comment>
<feature type="transmembrane region" description="Helical" evidence="12">
    <location>
        <begin position="158"/>
        <end position="178"/>
    </location>
</feature>
<evidence type="ECO:0000256" key="8">
    <source>
        <dbReference type="ARBA" id="ARBA00022833"/>
    </source>
</evidence>
<evidence type="ECO:0000313" key="15">
    <source>
        <dbReference type="Proteomes" id="UP000682403"/>
    </source>
</evidence>
<feature type="domain" description="Peptidase M50" evidence="13">
    <location>
        <begin position="115"/>
        <end position="166"/>
    </location>
</feature>
<comment type="subcellular location">
    <subcellularLocation>
        <location evidence="2">Membrane</location>
        <topology evidence="2">Multi-pass membrane protein</topology>
    </subcellularLocation>
</comment>
<dbReference type="RefSeq" id="WP_211559563.1">
    <property type="nucleotide sequence ID" value="NZ_JAGVRK010000001.1"/>
</dbReference>
<dbReference type="PANTHER" id="PTHR39188">
    <property type="entry name" value="MEMBRANE-ASSOCIATED ZINC METALLOPROTEASE M50B"/>
    <property type="match status" value="1"/>
</dbReference>
<evidence type="ECO:0000256" key="11">
    <source>
        <dbReference type="ARBA" id="ARBA00023136"/>
    </source>
</evidence>
<feature type="transmembrane region" description="Helical" evidence="12">
    <location>
        <begin position="36"/>
        <end position="56"/>
    </location>
</feature>
<protein>
    <submittedName>
        <fullName evidence="14">M50 family metallopeptidase</fullName>
    </submittedName>
</protein>
<feature type="domain" description="Peptidase M50" evidence="13">
    <location>
        <begin position="33"/>
        <end position="105"/>
    </location>
</feature>
<evidence type="ECO:0000256" key="2">
    <source>
        <dbReference type="ARBA" id="ARBA00004141"/>
    </source>
</evidence>
<keyword evidence="8" id="KW-0862">Zinc</keyword>
<dbReference type="PANTHER" id="PTHR39188:SF3">
    <property type="entry name" value="STAGE IV SPORULATION PROTEIN FB"/>
    <property type="match status" value="1"/>
</dbReference>
<keyword evidence="6" id="KW-0479">Metal-binding</keyword>
<evidence type="ECO:0000256" key="4">
    <source>
        <dbReference type="ARBA" id="ARBA00022670"/>
    </source>
</evidence>